<proteinExistence type="predicted"/>
<keyword evidence="1" id="KW-1133">Transmembrane helix</keyword>
<keyword evidence="1" id="KW-0472">Membrane</keyword>
<dbReference type="RefSeq" id="XP_050509862.1">
    <property type="nucleotide sequence ID" value="XM_050653905.1"/>
</dbReference>
<dbReference type="Proteomes" id="UP001652700">
    <property type="component" value="Unplaced"/>
</dbReference>
<evidence type="ECO:0000256" key="1">
    <source>
        <dbReference type="SAM" id="Phobius"/>
    </source>
</evidence>
<organism evidence="3 4">
    <name type="scientific">Diabrotica virgifera virgifera</name>
    <name type="common">western corn rootworm</name>
    <dbReference type="NCBI Taxonomy" id="50390"/>
    <lineage>
        <taxon>Eukaryota</taxon>
        <taxon>Metazoa</taxon>
        <taxon>Ecdysozoa</taxon>
        <taxon>Arthropoda</taxon>
        <taxon>Hexapoda</taxon>
        <taxon>Insecta</taxon>
        <taxon>Pterygota</taxon>
        <taxon>Neoptera</taxon>
        <taxon>Endopterygota</taxon>
        <taxon>Coleoptera</taxon>
        <taxon>Polyphaga</taxon>
        <taxon>Cucujiformia</taxon>
        <taxon>Chrysomeloidea</taxon>
        <taxon>Chrysomelidae</taxon>
        <taxon>Galerucinae</taxon>
        <taxon>Diabroticina</taxon>
        <taxon>Diabroticites</taxon>
        <taxon>Diabrotica</taxon>
    </lineage>
</organism>
<feature type="signal peptide" evidence="2">
    <location>
        <begin position="1"/>
        <end position="22"/>
    </location>
</feature>
<sequence length="358" mass="41287">MSTKMTPVLFLSGLISLVFVHSEVIKPQLKDYTIVTHSYSTNVWYLCNDQKSCINYNSQQIQYGLNCPEGNTSQLCSCYKTFGATGANIGLIVKQLAFVDMERSVIRLQDGTVCDYKKESCQFLKNTDYVGVCWEYTNKLHVQPIRAEEYTINSNTFLDFDYEGSRTTLQLLHVTQNNTQLWCTNRLDMVVYKGSLDKYDAMRTKNMSLRELGCYPKIIDSIDKNTESESVNNNIKTNDGTNDNNNMHEMMIFQKFQQFSDSFWVIKFVCIPVIAALILLHMILSCLQFKSLNDLKKGKSVKQEKIQKSNNKANKNQTNPKETYYETVNYDAINEEIKPPSIKTVDFKTVENDLYKEH</sequence>
<dbReference type="EnsemblMetazoa" id="XM_050653905.1">
    <property type="protein sequence ID" value="XP_050509862.1"/>
    <property type="gene ID" value="LOC114328662"/>
</dbReference>
<keyword evidence="2" id="KW-0732">Signal</keyword>
<name>A0ABM5KI24_DIAVI</name>
<evidence type="ECO:0000313" key="3">
    <source>
        <dbReference type="EnsemblMetazoa" id="XP_050509862.1"/>
    </source>
</evidence>
<keyword evidence="4" id="KW-1185">Reference proteome</keyword>
<evidence type="ECO:0000256" key="2">
    <source>
        <dbReference type="SAM" id="SignalP"/>
    </source>
</evidence>
<feature type="chain" id="PRO_5046806785" evidence="2">
    <location>
        <begin position="23"/>
        <end position="358"/>
    </location>
</feature>
<dbReference type="GeneID" id="114328662"/>
<feature type="transmembrane region" description="Helical" evidence="1">
    <location>
        <begin position="264"/>
        <end position="287"/>
    </location>
</feature>
<reference evidence="3" key="1">
    <citation type="submission" date="2025-05" db="UniProtKB">
        <authorList>
            <consortium name="EnsemblMetazoa"/>
        </authorList>
    </citation>
    <scope>IDENTIFICATION</scope>
</reference>
<protein>
    <submittedName>
        <fullName evidence="3">Uncharacterized protein</fullName>
    </submittedName>
</protein>
<keyword evidence="1" id="KW-0812">Transmembrane</keyword>
<accession>A0ABM5KI24</accession>
<evidence type="ECO:0000313" key="4">
    <source>
        <dbReference type="Proteomes" id="UP001652700"/>
    </source>
</evidence>